<feature type="region of interest" description="Disordered" evidence="1">
    <location>
        <begin position="1"/>
        <end position="28"/>
    </location>
</feature>
<dbReference type="EMBL" id="LVLJ01000172">
    <property type="protein sequence ID" value="OAE35411.1"/>
    <property type="molecule type" value="Genomic_DNA"/>
</dbReference>
<comment type="caution">
    <text evidence="2">The sequence shown here is derived from an EMBL/GenBank/DDBJ whole genome shotgun (WGS) entry which is preliminary data.</text>
</comment>
<proteinExistence type="predicted"/>
<dbReference type="Proteomes" id="UP000077202">
    <property type="component" value="Unassembled WGS sequence"/>
</dbReference>
<accession>A0A176WS29</accession>
<gene>
    <name evidence="2" type="ORF">AXG93_2587s1260</name>
</gene>
<evidence type="ECO:0000256" key="1">
    <source>
        <dbReference type="SAM" id="MobiDB-lite"/>
    </source>
</evidence>
<evidence type="ECO:0000313" key="3">
    <source>
        <dbReference type="Proteomes" id="UP000077202"/>
    </source>
</evidence>
<dbReference type="AlphaFoldDB" id="A0A176WS29"/>
<name>A0A176WS29_MARPO</name>
<reference evidence="2" key="1">
    <citation type="submission" date="2016-03" db="EMBL/GenBank/DDBJ databases">
        <title>Mechanisms controlling the formation of the plant cell surface in tip-growing cells are functionally conserved among land plants.</title>
        <authorList>
            <person name="Honkanen S."/>
            <person name="Jones V.A."/>
            <person name="Morieri G."/>
            <person name="Champion C."/>
            <person name="Hetherington A.J."/>
            <person name="Kelly S."/>
            <person name="Saint-Marcoux D."/>
            <person name="Proust H."/>
            <person name="Prescott H."/>
            <person name="Dolan L."/>
        </authorList>
    </citation>
    <scope>NUCLEOTIDE SEQUENCE [LARGE SCALE GENOMIC DNA]</scope>
    <source>
        <tissue evidence="2">Whole gametophyte</tissue>
    </source>
</reference>
<evidence type="ECO:0000313" key="2">
    <source>
        <dbReference type="EMBL" id="OAE35411.1"/>
    </source>
</evidence>
<sequence length="168" mass="18020">MASKQAPGSGTAGKARTQAAGGHDDPRNSSRRDLLFRYFGCTDPMSWTLVHDRPQDLHLARHCAGGGGGGQCEEDVEEPLREQQGRQFPVAFARDLNPIDVLRMRENAVLNGAEGTVDWIVAIVGLGFGFGLFGSRALGPSSPEQSRDSHSPLAERAAACECTTLRDT</sequence>
<protein>
    <submittedName>
        <fullName evidence="2">Uncharacterized protein</fullName>
    </submittedName>
</protein>
<keyword evidence="3" id="KW-1185">Reference proteome</keyword>
<organism evidence="2 3">
    <name type="scientific">Marchantia polymorpha subsp. ruderalis</name>
    <dbReference type="NCBI Taxonomy" id="1480154"/>
    <lineage>
        <taxon>Eukaryota</taxon>
        <taxon>Viridiplantae</taxon>
        <taxon>Streptophyta</taxon>
        <taxon>Embryophyta</taxon>
        <taxon>Marchantiophyta</taxon>
        <taxon>Marchantiopsida</taxon>
        <taxon>Marchantiidae</taxon>
        <taxon>Marchantiales</taxon>
        <taxon>Marchantiaceae</taxon>
        <taxon>Marchantia</taxon>
    </lineage>
</organism>